<sequence>MLEYKEWKHVFKIDPNKSINDEDLEKLCESGTDAIIVGGSDGVTEENTINLLMRVRRYSVSCALEVSNLHSIVPGFDYFLIPSVLNSPHATWINGLHHRALKEFGDIINWEEVLAEGYCVLNENSKVGQLTDAKTDLTSDDVVAYARMVDKLFKMPIFYMEYSGEFGDPDLVREVSAELETTQLFYGGGITSVKKAEEMARHADTIVVGNIIYDDMKTALETVNAVNRKRV</sequence>
<comment type="similarity">
    <text evidence="1">Belongs to the GGGP/HepGP synthase family. Group I subfamily.</text>
</comment>
<dbReference type="Proteomes" id="UP000784880">
    <property type="component" value="Unassembled WGS sequence"/>
</dbReference>
<accession>A0ABS6J9V5</accession>
<feature type="binding site" evidence="1">
    <location>
        <begin position="159"/>
        <end position="164"/>
    </location>
    <ligand>
        <name>sn-glycerol 1-phosphate</name>
        <dbReference type="ChEBI" id="CHEBI:57685"/>
    </ligand>
</feature>
<comment type="function">
    <text evidence="1">Prenyltransferase that catalyzes in vivo the transfer of the heptaprenyl moiety of heptaprenyl pyrophosphate (HepPP; 35 carbon atoms) to the C3 hydroxyl of sn-glycerol-1-phosphate (G1P), producing heptaprenylglyceryl phosphate (HepGP). This reaction is an ether-bond-formation step in the biosynthesis of archaea-type G1P-based membrane lipids found in Bacillales.</text>
</comment>
<keyword evidence="1" id="KW-0479">Metal-binding</keyword>
<dbReference type="NCBIfam" id="NF003199">
    <property type="entry name" value="PRK04169.1-3"/>
    <property type="match status" value="1"/>
</dbReference>
<feature type="binding site" evidence="1">
    <location>
        <begin position="209"/>
        <end position="210"/>
    </location>
    <ligand>
        <name>sn-glycerol 1-phosphate</name>
        <dbReference type="ChEBI" id="CHEBI:57685"/>
    </ligand>
</feature>
<dbReference type="EC" id="2.5.1.n9" evidence="1"/>
<dbReference type="RefSeq" id="WP_217064128.1">
    <property type="nucleotide sequence ID" value="NZ_JAHQCS010000010.1"/>
</dbReference>
<dbReference type="NCBIfam" id="TIGR01768">
    <property type="entry name" value="GGGP-family"/>
    <property type="match status" value="1"/>
</dbReference>
<evidence type="ECO:0000313" key="2">
    <source>
        <dbReference type="EMBL" id="MBU9710235.1"/>
    </source>
</evidence>
<reference evidence="2 3" key="1">
    <citation type="submission" date="2021-06" db="EMBL/GenBank/DDBJ databases">
        <title>Bacillus sp. RD4P76, an endophyte from a halophyte.</title>
        <authorList>
            <person name="Sun J.-Q."/>
        </authorList>
    </citation>
    <scope>NUCLEOTIDE SEQUENCE [LARGE SCALE GENOMIC DNA]</scope>
    <source>
        <strain evidence="2 3">CGMCC 1.15917</strain>
    </source>
</reference>
<dbReference type="NCBIfam" id="NF003197">
    <property type="entry name" value="PRK04169.1-1"/>
    <property type="match status" value="1"/>
</dbReference>
<dbReference type="GO" id="GO:0016740">
    <property type="term" value="F:transferase activity"/>
    <property type="evidence" value="ECO:0007669"/>
    <property type="project" value="UniProtKB-KW"/>
</dbReference>
<feature type="binding site" evidence="1">
    <location>
        <position position="189"/>
    </location>
    <ligand>
        <name>sn-glycerol 1-phosphate</name>
        <dbReference type="ChEBI" id="CHEBI:57685"/>
    </ligand>
</feature>
<evidence type="ECO:0000313" key="3">
    <source>
        <dbReference type="Proteomes" id="UP000784880"/>
    </source>
</evidence>
<keyword evidence="1" id="KW-0443">Lipid metabolism</keyword>
<comment type="caution">
    <text evidence="2">The sequence shown here is derived from an EMBL/GenBank/DDBJ whole genome shotgun (WGS) entry which is preliminary data.</text>
</comment>
<comment type="subunit">
    <text evidence="1">Homodimer.</text>
</comment>
<comment type="caution">
    <text evidence="1">Lacks conserved residue(s) required for the propagation of feature annotation.</text>
</comment>
<name>A0ABS6J9V5_9BACI</name>
<keyword evidence="1" id="KW-0460">Magnesium</keyword>
<gene>
    <name evidence="1" type="primary">pcrB</name>
    <name evidence="2" type="ORF">KS419_00465</name>
</gene>
<keyword evidence="3" id="KW-1185">Reference proteome</keyword>
<dbReference type="CDD" id="cd02812">
    <property type="entry name" value="PcrB_like"/>
    <property type="match status" value="1"/>
</dbReference>
<feature type="binding site" evidence="1">
    <location>
        <position position="40"/>
    </location>
    <ligand>
        <name>Mg(2+)</name>
        <dbReference type="ChEBI" id="CHEBI:18420"/>
    </ligand>
</feature>
<dbReference type="InterPro" id="IPR039074">
    <property type="entry name" value="GGGP/HepGP_synthase_I"/>
</dbReference>
<dbReference type="InterPro" id="IPR008205">
    <property type="entry name" value="GGGP_HepGP_synthase"/>
</dbReference>
<dbReference type="PANTHER" id="PTHR40029">
    <property type="match status" value="1"/>
</dbReference>
<comment type="catalytic activity">
    <reaction evidence="1">
        <text>sn-glycerol 1-phosphate + all-trans-heptaprenyl diphosphate = 3-heptaprenyl-sn-glycero-1-phosphate + diphosphate</text>
        <dbReference type="Rhea" id="RHEA:33495"/>
        <dbReference type="ChEBI" id="CHEBI:33019"/>
        <dbReference type="ChEBI" id="CHEBI:57685"/>
        <dbReference type="ChEBI" id="CHEBI:58206"/>
        <dbReference type="ChEBI" id="CHEBI:64781"/>
        <dbReference type="EC" id="2.5.1.n9"/>
    </reaction>
</comment>
<evidence type="ECO:0000256" key="1">
    <source>
        <dbReference type="HAMAP-Rule" id="MF_00112"/>
    </source>
</evidence>
<keyword evidence="1 2" id="KW-0808">Transferase</keyword>
<keyword evidence="1" id="KW-1208">Phospholipid metabolism</keyword>
<keyword evidence="1" id="KW-0444">Lipid biosynthesis</keyword>
<dbReference type="EMBL" id="JAHQCS010000010">
    <property type="protein sequence ID" value="MBU9710235.1"/>
    <property type="molecule type" value="Genomic_DNA"/>
</dbReference>
<protein>
    <recommendedName>
        <fullName evidence="1">Heptaprenylglyceryl phosphate synthase</fullName>
        <shortName evidence="1">HepGP synthase</shortName>
        <ecNumber evidence="1">2.5.1.n9</ecNumber>
    </recommendedName>
    <alternativeName>
        <fullName evidence="1">Glycerol-1-phosphate heptaprenyltransferase</fullName>
    </alternativeName>
</protein>
<proteinExistence type="inferred from homology"/>
<comment type="pathway">
    <text evidence="1">Membrane lipid metabolism; glycerophospholipid metabolism.</text>
</comment>
<dbReference type="Pfam" id="PF01884">
    <property type="entry name" value="PcrB"/>
    <property type="match status" value="1"/>
</dbReference>
<feature type="binding site" evidence="1">
    <location>
        <position position="12"/>
    </location>
    <ligand>
        <name>sn-glycerol 1-phosphate</name>
        <dbReference type="ChEBI" id="CHEBI:57685"/>
    </ligand>
</feature>
<keyword evidence="1" id="KW-0594">Phospholipid biosynthesis</keyword>
<dbReference type="HAMAP" id="MF_00112">
    <property type="entry name" value="GGGP_HepGP_synthase"/>
    <property type="match status" value="1"/>
</dbReference>
<feature type="binding site" evidence="1">
    <location>
        <position position="14"/>
    </location>
    <ligand>
        <name>Mg(2+)</name>
        <dbReference type="ChEBI" id="CHEBI:18420"/>
    </ligand>
</feature>
<comment type="cofactor">
    <cofactor evidence="1">
        <name>Mg(2+)</name>
        <dbReference type="ChEBI" id="CHEBI:18420"/>
    </cofactor>
</comment>
<dbReference type="PANTHER" id="PTHR40029:SF2">
    <property type="entry name" value="HEPTAPRENYLGLYCERYL PHOSPHATE SYNTHASE"/>
    <property type="match status" value="1"/>
</dbReference>
<organism evidence="2 3">
    <name type="scientific">Evansella tamaricis</name>
    <dbReference type="NCBI Taxonomy" id="2069301"/>
    <lineage>
        <taxon>Bacteria</taxon>
        <taxon>Bacillati</taxon>
        <taxon>Bacillota</taxon>
        <taxon>Bacilli</taxon>
        <taxon>Bacillales</taxon>
        <taxon>Bacillaceae</taxon>
        <taxon>Evansella</taxon>
    </lineage>
</organism>